<evidence type="ECO:0000256" key="9">
    <source>
        <dbReference type="SAM" id="Phobius"/>
    </source>
</evidence>
<dbReference type="InterPro" id="IPR003660">
    <property type="entry name" value="HAMP_dom"/>
</dbReference>
<dbReference type="SUPFAM" id="SSF58104">
    <property type="entry name" value="Methyl-accepting chemotaxis protein (MCP) signaling domain"/>
    <property type="match status" value="1"/>
</dbReference>
<dbReference type="CDD" id="cd11386">
    <property type="entry name" value="MCP_signal"/>
    <property type="match status" value="1"/>
</dbReference>
<feature type="transmembrane region" description="Helical" evidence="9">
    <location>
        <begin position="227"/>
        <end position="249"/>
    </location>
</feature>
<dbReference type="Gene3D" id="1.10.287.950">
    <property type="entry name" value="Methyl-accepting chemotaxis protein"/>
    <property type="match status" value="1"/>
</dbReference>
<dbReference type="PANTHER" id="PTHR32089:SF119">
    <property type="entry name" value="METHYL-ACCEPTING CHEMOTAXIS PROTEIN CTPL"/>
    <property type="match status" value="1"/>
</dbReference>
<dbReference type="FunFam" id="1.10.287.950:FF:000001">
    <property type="entry name" value="Methyl-accepting chemotaxis sensory transducer"/>
    <property type="match status" value="1"/>
</dbReference>
<name>A0AAU8BMT6_9VIBR</name>
<evidence type="ECO:0000259" key="10">
    <source>
        <dbReference type="PROSITE" id="PS50111"/>
    </source>
</evidence>
<feature type="domain" description="Methyl-accepting transducer" evidence="10">
    <location>
        <begin position="310"/>
        <end position="546"/>
    </location>
</feature>
<reference evidence="12" key="1">
    <citation type="submission" date="2023-01" db="EMBL/GenBank/DDBJ databases">
        <title>Vibrio sp. CB1-14 genome sequencing.</title>
        <authorList>
            <person name="Otstavnykh N."/>
            <person name="Isaeva M."/>
            <person name="Meleshko D."/>
        </authorList>
    </citation>
    <scope>NUCLEOTIDE SEQUENCE</scope>
    <source>
        <strain evidence="12">CB1-14</strain>
    </source>
</reference>
<dbReference type="SMART" id="SM00283">
    <property type="entry name" value="MA"/>
    <property type="match status" value="1"/>
</dbReference>
<dbReference type="PROSITE" id="PS50111">
    <property type="entry name" value="CHEMOTAXIS_TRANSDUC_2"/>
    <property type="match status" value="1"/>
</dbReference>
<evidence type="ECO:0000259" key="11">
    <source>
        <dbReference type="PROSITE" id="PS50885"/>
    </source>
</evidence>
<dbReference type="CDD" id="cd06225">
    <property type="entry name" value="HAMP"/>
    <property type="match status" value="1"/>
</dbReference>
<dbReference type="PROSITE" id="PS50885">
    <property type="entry name" value="HAMP"/>
    <property type="match status" value="1"/>
</dbReference>
<feature type="region of interest" description="Disordered" evidence="8">
    <location>
        <begin position="360"/>
        <end position="380"/>
    </location>
</feature>
<comment type="similarity">
    <text evidence="6">Belongs to the methyl-accepting chemotaxis (MCP) protein family.</text>
</comment>
<evidence type="ECO:0000256" key="1">
    <source>
        <dbReference type="ARBA" id="ARBA00004141"/>
    </source>
</evidence>
<dbReference type="Pfam" id="PF22673">
    <property type="entry name" value="MCP-like_PDC_1"/>
    <property type="match status" value="1"/>
</dbReference>
<keyword evidence="3 9" id="KW-1133">Transmembrane helix</keyword>
<dbReference type="GO" id="GO:0016020">
    <property type="term" value="C:membrane"/>
    <property type="evidence" value="ECO:0007669"/>
    <property type="project" value="UniProtKB-SubCell"/>
</dbReference>
<proteinExistence type="inferred from homology"/>
<evidence type="ECO:0000256" key="4">
    <source>
        <dbReference type="ARBA" id="ARBA00023136"/>
    </source>
</evidence>
<dbReference type="InterPro" id="IPR004089">
    <property type="entry name" value="MCPsignal_dom"/>
</dbReference>
<evidence type="ECO:0000256" key="8">
    <source>
        <dbReference type="SAM" id="MobiDB-lite"/>
    </source>
</evidence>
<protein>
    <submittedName>
        <fullName evidence="12">Methyl-accepting chemotaxis protein</fullName>
    </submittedName>
</protein>
<evidence type="ECO:0000256" key="6">
    <source>
        <dbReference type="ARBA" id="ARBA00029447"/>
    </source>
</evidence>
<keyword evidence="2 9" id="KW-0812">Transmembrane</keyword>
<evidence type="ECO:0000256" key="2">
    <source>
        <dbReference type="ARBA" id="ARBA00022692"/>
    </source>
</evidence>
<evidence type="ECO:0000313" key="12">
    <source>
        <dbReference type="EMBL" id="XCD17265.1"/>
    </source>
</evidence>
<dbReference type="RefSeq" id="WP_353498464.1">
    <property type="nucleotide sequence ID" value="NZ_CP115920.1"/>
</dbReference>
<evidence type="ECO:0000256" key="5">
    <source>
        <dbReference type="ARBA" id="ARBA00023224"/>
    </source>
</evidence>
<dbReference type="KEGG" id="vck:PG915_07005"/>
<feature type="domain" description="HAMP" evidence="11">
    <location>
        <begin position="251"/>
        <end position="305"/>
    </location>
</feature>
<dbReference type="Pfam" id="PF00015">
    <property type="entry name" value="MCPsignal"/>
    <property type="match status" value="1"/>
</dbReference>
<dbReference type="Pfam" id="PF00672">
    <property type="entry name" value="HAMP"/>
    <property type="match status" value="1"/>
</dbReference>
<keyword evidence="5 7" id="KW-0807">Transducer</keyword>
<dbReference type="Gene3D" id="3.30.450.20">
    <property type="entry name" value="PAS domain"/>
    <property type="match status" value="2"/>
</dbReference>
<accession>A0AAU8BMT6</accession>
<organism evidence="12">
    <name type="scientific">Vibrio chaetopteri</name>
    <dbReference type="NCBI Taxonomy" id="3016528"/>
    <lineage>
        <taxon>Bacteria</taxon>
        <taxon>Pseudomonadati</taxon>
        <taxon>Pseudomonadota</taxon>
        <taxon>Gammaproteobacteria</taxon>
        <taxon>Vibrionales</taxon>
        <taxon>Vibrionaceae</taxon>
        <taxon>Vibrio</taxon>
    </lineage>
</organism>
<evidence type="ECO:0000256" key="3">
    <source>
        <dbReference type="ARBA" id="ARBA00022989"/>
    </source>
</evidence>
<dbReference type="PANTHER" id="PTHR32089">
    <property type="entry name" value="METHYL-ACCEPTING CHEMOTAXIS PROTEIN MCPB"/>
    <property type="match status" value="1"/>
</dbReference>
<keyword evidence="4 9" id="KW-0472">Membrane</keyword>
<dbReference type="SMART" id="SM00304">
    <property type="entry name" value="HAMP"/>
    <property type="match status" value="1"/>
</dbReference>
<evidence type="ECO:0000256" key="7">
    <source>
        <dbReference type="PROSITE-ProRule" id="PRU00284"/>
    </source>
</evidence>
<gene>
    <name evidence="12" type="ORF">PG915_07005</name>
</gene>
<dbReference type="GO" id="GO:0007165">
    <property type="term" value="P:signal transduction"/>
    <property type="evidence" value="ECO:0007669"/>
    <property type="project" value="UniProtKB-KW"/>
</dbReference>
<comment type="subcellular location">
    <subcellularLocation>
        <location evidence="1">Membrane</location>
        <topology evidence="1">Multi-pass membrane protein</topology>
    </subcellularLocation>
</comment>
<dbReference type="GO" id="GO:0006935">
    <property type="term" value="P:chemotaxis"/>
    <property type="evidence" value="ECO:0007669"/>
    <property type="project" value="UniProtKB-ARBA"/>
</dbReference>
<dbReference type="EMBL" id="CP115920">
    <property type="protein sequence ID" value="XCD17265.1"/>
    <property type="molecule type" value="Genomic_DNA"/>
</dbReference>
<dbReference type="AlphaFoldDB" id="A0AAU8BMT6"/>
<sequence>MRSRPDSDPTYQSIVDTFQSISKHDPLIKSVFYAPANTHEYFDLNGRYNNLDYYTTKRPWWFEALEKDRLFITKPQIDANDKSIVTSIKTTVQDNKQQLIGVLGIDILGTEIKQGLIDKMRYQGVGTGFLIASDGDIIAFNDTQDRIDMSTLPKLADIDKVFANTSGFAELQSQVSRQLQTIGSVSFNGEPHLVFVEAVTDPTLELDWRVGFMVPESLITDPIQATFWGTVTVILLVLIISGIAMLVIINRFLTKPLNNVVTAMDNIAVGEGDLTQRLEYQHDDELGKLSRSFNLFVNDIQQTTQLSLRTTEQVTNDAIELHRIAEHFGNTIASQKSYIEQIATASTEMSQTISGIADNAQTAQQHASDASTSSQQSQTLTHDASNLMNDIYQDVSKSEEVVAVLNDNATAITSVLEVIKGVAEQTNLLALNAAIEAARAGEQGRGFAVVADEVRTLAQRTQQSTVDIEGIIATLQSSAANAVDSLRIGRSKTEQGVDMIAEVDNKLREIHQTMEMIDSQSQEIASMVNEQAIASGEISQQTVSVDQLAEDSVADTRKMLSKIDKQLEMVEELKKTIGKFKVS</sequence>